<proteinExistence type="predicted"/>
<evidence type="ECO:0000313" key="2">
    <source>
        <dbReference type="Proteomes" id="UP000327013"/>
    </source>
</evidence>
<evidence type="ECO:0000313" key="1">
    <source>
        <dbReference type="EMBL" id="KAE8124422.1"/>
    </source>
</evidence>
<dbReference type="Proteomes" id="UP000327013">
    <property type="component" value="Chromosome 8"/>
</dbReference>
<reference evidence="1 2" key="1">
    <citation type="submission" date="2019-06" db="EMBL/GenBank/DDBJ databases">
        <title>A chromosomal-level reference genome of Carpinus fangiana (Coryloideae, Betulaceae).</title>
        <authorList>
            <person name="Yang X."/>
            <person name="Wang Z."/>
            <person name="Zhang L."/>
            <person name="Hao G."/>
            <person name="Liu J."/>
            <person name="Yang Y."/>
        </authorList>
    </citation>
    <scope>NUCLEOTIDE SEQUENCE [LARGE SCALE GENOMIC DNA]</scope>
    <source>
        <strain evidence="1">Cfa_2016G</strain>
        <tissue evidence="1">Leaf</tissue>
    </source>
</reference>
<name>A0A5N6RQ74_9ROSI</name>
<keyword evidence="2" id="KW-1185">Reference proteome</keyword>
<organism evidence="1 2">
    <name type="scientific">Carpinus fangiana</name>
    <dbReference type="NCBI Taxonomy" id="176857"/>
    <lineage>
        <taxon>Eukaryota</taxon>
        <taxon>Viridiplantae</taxon>
        <taxon>Streptophyta</taxon>
        <taxon>Embryophyta</taxon>
        <taxon>Tracheophyta</taxon>
        <taxon>Spermatophyta</taxon>
        <taxon>Magnoliopsida</taxon>
        <taxon>eudicotyledons</taxon>
        <taxon>Gunneridae</taxon>
        <taxon>Pentapetalae</taxon>
        <taxon>rosids</taxon>
        <taxon>fabids</taxon>
        <taxon>Fagales</taxon>
        <taxon>Betulaceae</taxon>
        <taxon>Carpinus</taxon>
    </lineage>
</organism>
<dbReference type="EMBL" id="CM017328">
    <property type="protein sequence ID" value="KAE8124422.1"/>
    <property type="molecule type" value="Genomic_DNA"/>
</dbReference>
<sequence length="139" mass="15975">MEVSEEKQLSLTPPTHAHFWNLNPINKLTPQHEGSTLYDSFELRAMTRQLNKAIHGSNVSSPPPYIRHLNSPLYRLGLDRIYRESTKTPRRISCSPSANAVVNKRMGMKHTRVDTGGFVTRLWKKVKQGLLRNKQRKEG</sequence>
<dbReference type="OrthoDB" id="1305044at2759"/>
<accession>A0A5N6RQ74</accession>
<protein>
    <submittedName>
        <fullName evidence="1">Uncharacterized protein</fullName>
    </submittedName>
</protein>
<gene>
    <name evidence="1" type="ORF">FH972_019310</name>
</gene>
<dbReference type="AlphaFoldDB" id="A0A5N6RQ74"/>